<dbReference type="Pfam" id="PF00593">
    <property type="entry name" value="TonB_dep_Rec_b-barrel"/>
    <property type="match status" value="1"/>
</dbReference>
<evidence type="ECO:0000256" key="2">
    <source>
        <dbReference type="ARBA" id="ARBA00022448"/>
    </source>
</evidence>
<dbReference type="InterPro" id="IPR000531">
    <property type="entry name" value="Beta-barrel_TonB"/>
</dbReference>
<dbReference type="PANTHER" id="PTHR47234:SF2">
    <property type="entry name" value="TONB-DEPENDENT RECEPTOR"/>
    <property type="match status" value="1"/>
</dbReference>
<keyword evidence="2 9" id="KW-0813">Transport</keyword>
<dbReference type="InterPro" id="IPR039426">
    <property type="entry name" value="TonB-dep_rcpt-like"/>
</dbReference>
<dbReference type="PANTHER" id="PTHR47234">
    <property type="match status" value="1"/>
</dbReference>
<keyword evidence="17" id="KW-1185">Reference proteome</keyword>
<keyword evidence="16" id="KW-0675">Receptor</keyword>
<evidence type="ECO:0000313" key="16">
    <source>
        <dbReference type="EMBL" id="GGZ06390.1"/>
    </source>
</evidence>
<dbReference type="PROSITE" id="PS00430">
    <property type="entry name" value="TONB_DEPENDENT_REC_1"/>
    <property type="match status" value="1"/>
</dbReference>
<organism evidence="16 17">
    <name type="scientific">Novosphingobium colocasiae</name>
    <dbReference type="NCBI Taxonomy" id="1256513"/>
    <lineage>
        <taxon>Bacteria</taxon>
        <taxon>Pseudomonadati</taxon>
        <taxon>Pseudomonadota</taxon>
        <taxon>Alphaproteobacteria</taxon>
        <taxon>Sphingomonadales</taxon>
        <taxon>Sphingomonadaceae</taxon>
        <taxon>Novosphingobium</taxon>
    </lineage>
</organism>
<dbReference type="PROSITE" id="PS52016">
    <property type="entry name" value="TONB_DEPENDENT_REC_3"/>
    <property type="match status" value="1"/>
</dbReference>
<evidence type="ECO:0000256" key="12">
    <source>
        <dbReference type="SAM" id="MobiDB-lite"/>
    </source>
</evidence>
<keyword evidence="4 9" id="KW-0812">Transmembrane</keyword>
<name>A0A918PG46_9SPHN</name>
<dbReference type="Gene3D" id="2.40.170.20">
    <property type="entry name" value="TonB-dependent receptor, beta-barrel domain"/>
    <property type="match status" value="1"/>
</dbReference>
<dbReference type="RefSeq" id="WP_189621222.1">
    <property type="nucleotide sequence ID" value="NZ_BMZA01000007.1"/>
</dbReference>
<keyword evidence="8 9" id="KW-0998">Cell outer membrane</keyword>
<dbReference type="GO" id="GO:0009279">
    <property type="term" value="C:cell outer membrane"/>
    <property type="evidence" value="ECO:0007669"/>
    <property type="project" value="UniProtKB-SubCell"/>
</dbReference>
<comment type="caution">
    <text evidence="16">The sequence shown here is derived from an EMBL/GenBank/DDBJ whole genome shotgun (WGS) entry which is preliminary data.</text>
</comment>
<accession>A0A918PG46</accession>
<dbReference type="InterPro" id="IPR036942">
    <property type="entry name" value="Beta-barrel_TonB_sf"/>
</dbReference>
<feature type="short sequence motif" description="TonB box" evidence="10">
    <location>
        <begin position="46"/>
        <end position="52"/>
    </location>
</feature>
<evidence type="ECO:0000256" key="9">
    <source>
        <dbReference type="PROSITE-ProRule" id="PRU01360"/>
    </source>
</evidence>
<dbReference type="Proteomes" id="UP000648075">
    <property type="component" value="Unassembled WGS sequence"/>
</dbReference>
<reference evidence="16" key="2">
    <citation type="submission" date="2020-09" db="EMBL/GenBank/DDBJ databases">
        <authorList>
            <person name="Sun Q."/>
            <person name="Kim S."/>
        </authorList>
    </citation>
    <scope>NUCLEOTIDE SEQUENCE</scope>
    <source>
        <strain evidence="16">KCTC 32255</strain>
    </source>
</reference>
<evidence type="ECO:0000256" key="13">
    <source>
        <dbReference type="SAM" id="SignalP"/>
    </source>
</evidence>
<evidence type="ECO:0000256" key="3">
    <source>
        <dbReference type="ARBA" id="ARBA00022452"/>
    </source>
</evidence>
<proteinExistence type="inferred from homology"/>
<evidence type="ECO:0000256" key="1">
    <source>
        <dbReference type="ARBA" id="ARBA00004571"/>
    </source>
</evidence>
<feature type="domain" description="TonB-dependent receptor plug" evidence="15">
    <location>
        <begin position="61"/>
        <end position="178"/>
    </location>
</feature>
<keyword evidence="3 9" id="KW-1134">Transmembrane beta strand</keyword>
<gene>
    <name evidence="16" type="primary">btuB</name>
    <name evidence="16" type="ORF">GCM10011614_21670</name>
</gene>
<evidence type="ECO:0000256" key="11">
    <source>
        <dbReference type="RuleBase" id="RU003357"/>
    </source>
</evidence>
<keyword evidence="7 9" id="KW-0472">Membrane</keyword>
<comment type="similarity">
    <text evidence="9 11">Belongs to the TonB-dependent receptor family.</text>
</comment>
<sequence>MRSSYRKSALRSATCLTLAAISLGAAGEAMAQDTAAADDAAVAEDTIIVTGSRIKPIPGFDAPNPIVAITSATIERSGKTNLTEFLADSPALLGSTRSIDNGGGNSVNADAVGTNFLNLRNLGADRTLVLVDGRRHVSGSPGTAAVDINTIPTDLVERVDVLTGGVGAIYGADGVSGVVNFIMKKDFDGLNLRAQNTISQRGDAGQRFGAATFGKNFADGRGNITVAYEFNETDRFSQSQRLNYGKTGPSYSLQRNPADGSPGSAGDDPNVPDRVLMTGLRWADSSPGGAVDVDFDGLSDYTGEGTVYDRGTYVPGTAFTIGGDSTPRETYYGDFVPYTRKHIANVLGHYEFSPALNVYFEGKYVKSHSDTLSQPSYDFYTVLAPDNFYLNEKFGALAPGGALVSRDNFDYARSKYSLNRELWRGVIGAEGDLSDHLRYDVSFVYGRSTQKSTTTNARIADRYYAALDAVDDGTGNVTCRINLPGQTSFFSENYGGVPFLPGTYDPATSTSTPITFAPGECVPLNILGNGSPSPEAAAWVSATLHELARLEQYVASASISGDTGAFFNLPGGPVGFAIGAEYRKEKSLSVPDPLRQAGLLASYGASTVDRGSFDVKEVYGEVRLPLLANVPFAKELSAGGAVRFSDYSTVGSTTTWSVNGTYSPISDITIRGTYSQSVRAPNISELFAGASTGFDFVVDPCGPERLAEGTSTRVANCTAALAALGIDINAKDGAGNYLFDPANDTTSPQNSSIPGTVGGNANLKAETAKTWTAGLVLRPSFLPGFTASADWYNINLTKAINYAQLQKVVDLCYDGATLDNQFCDLIGRSSTNGYVNDWTVLPLNVASYKTAGLDLTVVYSFTPKADIGTFTLRLVGNYLDKLSIVPDVGAEAENQVGNGPNGTVLVYPAPKYSGNLDLTWTRNAVTINYGINWWDKTRRASAAQAKANPDYFPSEYMWYKEKWEHNLYMAVDVADNFTLYGGVDNVLDTKPDVGAVAYPVDATGRSFYMGVKAKL</sequence>
<dbReference type="EMBL" id="BMZA01000007">
    <property type="protein sequence ID" value="GGZ06390.1"/>
    <property type="molecule type" value="Genomic_DNA"/>
</dbReference>
<feature type="chain" id="PRO_5037838812" evidence="13">
    <location>
        <begin position="32"/>
        <end position="1015"/>
    </location>
</feature>
<reference evidence="16" key="1">
    <citation type="journal article" date="2014" name="Int. J. Syst. Evol. Microbiol.">
        <title>Complete genome sequence of Corynebacterium casei LMG S-19264T (=DSM 44701T), isolated from a smear-ripened cheese.</title>
        <authorList>
            <consortium name="US DOE Joint Genome Institute (JGI-PGF)"/>
            <person name="Walter F."/>
            <person name="Albersmeier A."/>
            <person name="Kalinowski J."/>
            <person name="Ruckert C."/>
        </authorList>
    </citation>
    <scope>NUCLEOTIDE SEQUENCE</scope>
    <source>
        <strain evidence="16">KCTC 32255</strain>
    </source>
</reference>
<dbReference type="SUPFAM" id="SSF56935">
    <property type="entry name" value="Porins"/>
    <property type="match status" value="1"/>
</dbReference>
<comment type="subcellular location">
    <subcellularLocation>
        <location evidence="1 9">Cell outer membrane</location>
        <topology evidence="1 9">Multi-pass membrane protein</topology>
    </subcellularLocation>
</comment>
<dbReference type="Gene3D" id="2.170.130.10">
    <property type="entry name" value="TonB-dependent receptor, plug domain"/>
    <property type="match status" value="1"/>
</dbReference>
<evidence type="ECO:0000259" key="15">
    <source>
        <dbReference type="Pfam" id="PF07715"/>
    </source>
</evidence>
<dbReference type="AlphaFoldDB" id="A0A918PG46"/>
<feature type="region of interest" description="Disordered" evidence="12">
    <location>
        <begin position="239"/>
        <end position="270"/>
    </location>
</feature>
<evidence type="ECO:0000259" key="14">
    <source>
        <dbReference type="Pfam" id="PF00593"/>
    </source>
</evidence>
<evidence type="ECO:0000313" key="17">
    <source>
        <dbReference type="Proteomes" id="UP000648075"/>
    </source>
</evidence>
<evidence type="ECO:0000256" key="4">
    <source>
        <dbReference type="ARBA" id="ARBA00022692"/>
    </source>
</evidence>
<dbReference type="InterPro" id="IPR037066">
    <property type="entry name" value="Plug_dom_sf"/>
</dbReference>
<keyword evidence="5 13" id="KW-0732">Signal</keyword>
<dbReference type="Pfam" id="PF07715">
    <property type="entry name" value="Plug"/>
    <property type="match status" value="1"/>
</dbReference>
<evidence type="ECO:0000256" key="10">
    <source>
        <dbReference type="PROSITE-ProRule" id="PRU10143"/>
    </source>
</evidence>
<feature type="domain" description="TonB-dependent receptor-like beta-barrel" evidence="14">
    <location>
        <begin position="422"/>
        <end position="986"/>
    </location>
</feature>
<dbReference type="InterPro" id="IPR010916">
    <property type="entry name" value="TonB_box_CS"/>
</dbReference>
<feature type="signal peptide" evidence="13">
    <location>
        <begin position="1"/>
        <end position="31"/>
    </location>
</feature>
<keyword evidence="6 10" id="KW-0798">TonB box</keyword>
<evidence type="ECO:0000256" key="8">
    <source>
        <dbReference type="ARBA" id="ARBA00023237"/>
    </source>
</evidence>
<dbReference type="InterPro" id="IPR012910">
    <property type="entry name" value="Plug_dom"/>
</dbReference>
<protein>
    <submittedName>
        <fullName evidence="16">TonB-dependent receptor</fullName>
    </submittedName>
</protein>
<evidence type="ECO:0000256" key="6">
    <source>
        <dbReference type="ARBA" id="ARBA00023077"/>
    </source>
</evidence>
<evidence type="ECO:0000256" key="5">
    <source>
        <dbReference type="ARBA" id="ARBA00022729"/>
    </source>
</evidence>
<evidence type="ECO:0000256" key="7">
    <source>
        <dbReference type="ARBA" id="ARBA00023136"/>
    </source>
</evidence>